<comment type="caution">
    <text evidence="2">The sequence shown here is derived from an EMBL/GenBank/DDBJ whole genome shotgun (WGS) entry which is preliminary data.</text>
</comment>
<sequence length="247" mass="27785">MNKKLLFSALMVLLSLYIQAQSQLQQVEFTKDKNSPRLFFSVEGGLSYLTVSVKDEKEAMVQSGADANDVDEFYSDFKLGYHARATAGLMFSKNLGAGIKYRYFNSNAKMMTFLDPQDGMNLYYGELSENVYLNFVGGSFVANRELSEHWAIGIDYGVGLTLLHDETVALNYRILTTGATLSLDLGFRAEYKITPRLSTSVQAALYLANFKTVTMDDGYQKETIDLDKDQYLNYSAIDLSAGFVYRF</sequence>
<proteinExistence type="predicted"/>
<feature type="chain" id="PRO_5019226721" evidence="1">
    <location>
        <begin position="21"/>
        <end position="247"/>
    </location>
</feature>
<accession>A0A419W7R4</accession>
<feature type="signal peptide" evidence="1">
    <location>
        <begin position="1"/>
        <end position="20"/>
    </location>
</feature>
<protein>
    <submittedName>
        <fullName evidence="2">Outer membrane protein with beta-barrel domain</fullName>
    </submittedName>
</protein>
<evidence type="ECO:0000256" key="1">
    <source>
        <dbReference type="SAM" id="SignalP"/>
    </source>
</evidence>
<reference evidence="2 3" key="1">
    <citation type="submission" date="2018-09" db="EMBL/GenBank/DDBJ databases">
        <title>Genomic Encyclopedia of Archaeal and Bacterial Type Strains, Phase II (KMG-II): from individual species to whole genera.</title>
        <authorList>
            <person name="Goeker M."/>
        </authorList>
    </citation>
    <scope>NUCLEOTIDE SEQUENCE [LARGE SCALE GENOMIC DNA]</scope>
    <source>
        <strain evidence="2 3">DSM 27148</strain>
    </source>
</reference>
<gene>
    <name evidence="2" type="ORF">BC643_1755</name>
</gene>
<keyword evidence="1" id="KW-0732">Signal</keyword>
<evidence type="ECO:0000313" key="3">
    <source>
        <dbReference type="Proteomes" id="UP000283387"/>
    </source>
</evidence>
<dbReference type="RefSeq" id="WP_120272708.1">
    <property type="nucleotide sequence ID" value="NZ_RAPN01000001.1"/>
</dbReference>
<organism evidence="2 3">
    <name type="scientific">Mangrovibacterium diazotrophicum</name>
    <dbReference type="NCBI Taxonomy" id="1261403"/>
    <lineage>
        <taxon>Bacteria</taxon>
        <taxon>Pseudomonadati</taxon>
        <taxon>Bacteroidota</taxon>
        <taxon>Bacteroidia</taxon>
        <taxon>Marinilabiliales</taxon>
        <taxon>Prolixibacteraceae</taxon>
        <taxon>Mangrovibacterium</taxon>
    </lineage>
</organism>
<dbReference type="OrthoDB" id="1093738at2"/>
<keyword evidence="3" id="KW-1185">Reference proteome</keyword>
<dbReference type="AlphaFoldDB" id="A0A419W7R4"/>
<dbReference type="Proteomes" id="UP000283387">
    <property type="component" value="Unassembled WGS sequence"/>
</dbReference>
<dbReference type="EMBL" id="RAPN01000001">
    <property type="protein sequence ID" value="RKD91402.1"/>
    <property type="molecule type" value="Genomic_DNA"/>
</dbReference>
<name>A0A419W7R4_9BACT</name>
<evidence type="ECO:0000313" key="2">
    <source>
        <dbReference type="EMBL" id="RKD91402.1"/>
    </source>
</evidence>